<gene>
    <name evidence="2" type="ORF">V5O48_010523</name>
</gene>
<evidence type="ECO:0000313" key="3">
    <source>
        <dbReference type="Proteomes" id="UP001465976"/>
    </source>
</evidence>
<feature type="chain" id="PRO_5046420871" evidence="1">
    <location>
        <begin position="19"/>
        <end position="108"/>
    </location>
</feature>
<dbReference type="EMBL" id="JBAHYK010000771">
    <property type="protein sequence ID" value="KAL0571433.1"/>
    <property type="molecule type" value="Genomic_DNA"/>
</dbReference>
<proteinExistence type="predicted"/>
<keyword evidence="3" id="KW-1185">Reference proteome</keyword>
<comment type="caution">
    <text evidence="2">The sequence shown here is derived from an EMBL/GenBank/DDBJ whole genome shotgun (WGS) entry which is preliminary data.</text>
</comment>
<organism evidence="2 3">
    <name type="scientific">Marasmius crinis-equi</name>
    <dbReference type="NCBI Taxonomy" id="585013"/>
    <lineage>
        <taxon>Eukaryota</taxon>
        <taxon>Fungi</taxon>
        <taxon>Dikarya</taxon>
        <taxon>Basidiomycota</taxon>
        <taxon>Agaricomycotina</taxon>
        <taxon>Agaricomycetes</taxon>
        <taxon>Agaricomycetidae</taxon>
        <taxon>Agaricales</taxon>
        <taxon>Marasmiineae</taxon>
        <taxon>Marasmiaceae</taxon>
        <taxon>Marasmius</taxon>
    </lineage>
</organism>
<evidence type="ECO:0000256" key="1">
    <source>
        <dbReference type="SAM" id="SignalP"/>
    </source>
</evidence>
<protein>
    <submittedName>
        <fullName evidence="2">Uncharacterized protein</fullName>
    </submittedName>
</protein>
<feature type="signal peptide" evidence="1">
    <location>
        <begin position="1"/>
        <end position="18"/>
    </location>
</feature>
<dbReference type="Proteomes" id="UP001465976">
    <property type="component" value="Unassembled WGS sequence"/>
</dbReference>
<name>A0ABR3F844_9AGAR</name>
<evidence type="ECO:0000313" key="2">
    <source>
        <dbReference type="EMBL" id="KAL0571433.1"/>
    </source>
</evidence>
<keyword evidence="1" id="KW-0732">Signal</keyword>
<reference evidence="2 3" key="1">
    <citation type="submission" date="2024-02" db="EMBL/GenBank/DDBJ databases">
        <title>A draft genome for the cacao thread blight pathogen Marasmius crinis-equi.</title>
        <authorList>
            <person name="Cohen S.P."/>
            <person name="Baruah I.K."/>
            <person name="Amoako-Attah I."/>
            <person name="Bukari Y."/>
            <person name="Meinhardt L.W."/>
            <person name="Bailey B.A."/>
        </authorList>
    </citation>
    <scope>NUCLEOTIDE SEQUENCE [LARGE SCALE GENOMIC DNA]</scope>
    <source>
        <strain evidence="2 3">GH-76</strain>
    </source>
</reference>
<accession>A0ABR3F844</accession>
<sequence length="108" mass="11953">MKPAVVLATLAFAATALADLHYVAYCTRKDPILVDEQYLSYSDDAATQKACNAYKGRNTGSKQWDTCPDCTYFKNNQIWECKSNAKHIGGDEFAYYCKQAGAYGSQAD</sequence>